<dbReference type="eggNOG" id="KOG4197">
    <property type="taxonomic scope" value="Eukaryota"/>
</dbReference>
<keyword evidence="6" id="KW-1185">Reference proteome</keyword>
<evidence type="ECO:0000256" key="1">
    <source>
        <dbReference type="ARBA" id="ARBA00022737"/>
    </source>
</evidence>
<accession>G7JXL5</accession>
<dbReference type="InterPro" id="IPR002885">
    <property type="entry name" value="PPR_rpt"/>
</dbReference>
<dbReference type="GO" id="GO:0009451">
    <property type="term" value="P:RNA modification"/>
    <property type="evidence" value="ECO:0000318"/>
    <property type="project" value="GO_Central"/>
</dbReference>
<dbReference type="PANTHER" id="PTHR47926:SF365">
    <property type="entry name" value="DYW DOMAIN-CONTAINING PROTEIN"/>
    <property type="match status" value="1"/>
</dbReference>
<organism evidence="4 6">
    <name type="scientific">Medicago truncatula</name>
    <name type="common">Barrel medic</name>
    <name type="synonym">Medicago tribuloides</name>
    <dbReference type="NCBI Taxonomy" id="3880"/>
    <lineage>
        <taxon>Eukaryota</taxon>
        <taxon>Viridiplantae</taxon>
        <taxon>Streptophyta</taxon>
        <taxon>Embryophyta</taxon>
        <taxon>Tracheophyta</taxon>
        <taxon>Spermatophyta</taxon>
        <taxon>Magnoliopsida</taxon>
        <taxon>eudicotyledons</taxon>
        <taxon>Gunneridae</taxon>
        <taxon>Pentapetalae</taxon>
        <taxon>rosids</taxon>
        <taxon>fabids</taxon>
        <taxon>Fabales</taxon>
        <taxon>Fabaceae</taxon>
        <taxon>Papilionoideae</taxon>
        <taxon>50 kb inversion clade</taxon>
        <taxon>NPAAA clade</taxon>
        <taxon>Hologalegina</taxon>
        <taxon>IRL clade</taxon>
        <taxon>Trifolieae</taxon>
        <taxon>Medicago</taxon>
    </lineage>
</organism>
<dbReference type="NCBIfam" id="TIGR00756">
    <property type="entry name" value="PPR"/>
    <property type="match status" value="4"/>
</dbReference>
<dbReference type="PROSITE" id="PS51375">
    <property type="entry name" value="PPR"/>
    <property type="match status" value="2"/>
</dbReference>
<dbReference type="Proteomes" id="UP000002051">
    <property type="component" value="Chromosome 5"/>
</dbReference>
<dbReference type="Gene3D" id="1.25.40.10">
    <property type="entry name" value="Tetratricopeptide repeat domain"/>
    <property type="match status" value="4"/>
</dbReference>
<dbReference type="FunFam" id="1.25.40.10:FF:001237">
    <property type="entry name" value="Pentatricopeptide repeat-containing protein"/>
    <property type="match status" value="1"/>
</dbReference>
<dbReference type="InterPro" id="IPR046848">
    <property type="entry name" value="E_motif"/>
</dbReference>
<dbReference type="InterPro" id="IPR011990">
    <property type="entry name" value="TPR-like_helical_dom_sf"/>
</dbReference>
<evidence type="ECO:0000256" key="3">
    <source>
        <dbReference type="SAM" id="MobiDB-lite"/>
    </source>
</evidence>
<dbReference type="InterPro" id="IPR046960">
    <property type="entry name" value="PPR_At4g14850-like_plant"/>
</dbReference>
<dbReference type="EnsemblPlants" id="AES95186">
    <property type="protein sequence ID" value="AES95186"/>
    <property type="gene ID" value="MTR_5g022740"/>
</dbReference>
<dbReference type="AlphaFoldDB" id="G7JXL5"/>
<dbReference type="HOGENOM" id="CLU_002706_0_6_1"/>
<name>G7JXL5_MEDTR</name>
<dbReference type="GO" id="GO:0003723">
    <property type="term" value="F:RNA binding"/>
    <property type="evidence" value="ECO:0007669"/>
    <property type="project" value="InterPro"/>
</dbReference>
<evidence type="ECO:0000313" key="6">
    <source>
        <dbReference type="Proteomes" id="UP000002051"/>
    </source>
</evidence>
<gene>
    <name evidence="4" type="ordered locus">MTR_5g022740</name>
</gene>
<reference evidence="4 6" key="2">
    <citation type="journal article" date="2014" name="BMC Genomics">
        <title>An improved genome release (version Mt4.0) for the model legume Medicago truncatula.</title>
        <authorList>
            <person name="Tang H."/>
            <person name="Krishnakumar V."/>
            <person name="Bidwell S."/>
            <person name="Rosen B."/>
            <person name="Chan A."/>
            <person name="Zhou S."/>
            <person name="Gentzbittel L."/>
            <person name="Childs K.L."/>
            <person name="Yandell M."/>
            <person name="Gundlach H."/>
            <person name="Mayer K.F."/>
            <person name="Schwartz D.C."/>
            <person name="Town C.D."/>
        </authorList>
    </citation>
    <scope>GENOME REANNOTATION</scope>
    <source>
        <strain evidence="5 6">cv. Jemalong A17</strain>
    </source>
</reference>
<evidence type="ECO:0000313" key="5">
    <source>
        <dbReference type="EnsemblPlants" id="AES95186"/>
    </source>
</evidence>
<dbReference type="Pfam" id="PF20431">
    <property type="entry name" value="E_motif"/>
    <property type="match status" value="1"/>
</dbReference>
<reference evidence="4 6" key="1">
    <citation type="journal article" date="2011" name="Nature">
        <title>The Medicago genome provides insight into the evolution of rhizobial symbioses.</title>
        <authorList>
            <person name="Young N.D."/>
            <person name="Debelle F."/>
            <person name="Oldroyd G.E."/>
            <person name="Geurts R."/>
            <person name="Cannon S.B."/>
            <person name="Udvardi M.K."/>
            <person name="Benedito V.A."/>
            <person name="Mayer K.F."/>
            <person name="Gouzy J."/>
            <person name="Schoof H."/>
            <person name="Van de Peer Y."/>
            <person name="Proost S."/>
            <person name="Cook D.R."/>
            <person name="Meyers B.C."/>
            <person name="Spannagl M."/>
            <person name="Cheung F."/>
            <person name="De Mita S."/>
            <person name="Krishnakumar V."/>
            <person name="Gundlach H."/>
            <person name="Zhou S."/>
            <person name="Mudge J."/>
            <person name="Bharti A.K."/>
            <person name="Murray J.D."/>
            <person name="Naoumkina M.A."/>
            <person name="Rosen B."/>
            <person name="Silverstein K.A."/>
            <person name="Tang H."/>
            <person name="Rombauts S."/>
            <person name="Zhao P.X."/>
            <person name="Zhou P."/>
            <person name="Barbe V."/>
            <person name="Bardou P."/>
            <person name="Bechner M."/>
            <person name="Bellec A."/>
            <person name="Berger A."/>
            <person name="Berges H."/>
            <person name="Bidwell S."/>
            <person name="Bisseling T."/>
            <person name="Choisne N."/>
            <person name="Couloux A."/>
            <person name="Denny R."/>
            <person name="Deshpande S."/>
            <person name="Dai X."/>
            <person name="Doyle J.J."/>
            <person name="Dudez A.M."/>
            <person name="Farmer A.D."/>
            <person name="Fouteau S."/>
            <person name="Franken C."/>
            <person name="Gibelin C."/>
            <person name="Gish J."/>
            <person name="Goldstein S."/>
            <person name="Gonzalez A.J."/>
            <person name="Green P.J."/>
            <person name="Hallab A."/>
            <person name="Hartog M."/>
            <person name="Hua A."/>
            <person name="Humphray S.J."/>
            <person name="Jeong D.H."/>
            <person name="Jing Y."/>
            <person name="Jocker A."/>
            <person name="Kenton S.M."/>
            <person name="Kim D.J."/>
            <person name="Klee K."/>
            <person name="Lai H."/>
            <person name="Lang C."/>
            <person name="Lin S."/>
            <person name="Macmil S.L."/>
            <person name="Magdelenat G."/>
            <person name="Matthews L."/>
            <person name="McCorrison J."/>
            <person name="Monaghan E.L."/>
            <person name="Mun J.H."/>
            <person name="Najar F.Z."/>
            <person name="Nicholson C."/>
            <person name="Noirot C."/>
            <person name="O'Bleness M."/>
            <person name="Paule C.R."/>
            <person name="Poulain J."/>
            <person name="Prion F."/>
            <person name="Qin B."/>
            <person name="Qu C."/>
            <person name="Retzel E.F."/>
            <person name="Riddle C."/>
            <person name="Sallet E."/>
            <person name="Samain S."/>
            <person name="Samson N."/>
            <person name="Sanders I."/>
            <person name="Saurat O."/>
            <person name="Scarpelli C."/>
            <person name="Schiex T."/>
            <person name="Segurens B."/>
            <person name="Severin A.J."/>
            <person name="Sherrier D.J."/>
            <person name="Shi R."/>
            <person name="Sims S."/>
            <person name="Singer S.R."/>
            <person name="Sinharoy S."/>
            <person name="Sterck L."/>
            <person name="Viollet A."/>
            <person name="Wang B.B."/>
            <person name="Wang K."/>
            <person name="Wang M."/>
            <person name="Wang X."/>
            <person name="Warfsmann J."/>
            <person name="Weissenbach J."/>
            <person name="White D.D."/>
            <person name="White J.D."/>
            <person name="Wiley G.B."/>
            <person name="Wincker P."/>
            <person name="Xing Y."/>
            <person name="Yang L."/>
            <person name="Yao Z."/>
            <person name="Ying F."/>
            <person name="Zhai J."/>
            <person name="Zhou L."/>
            <person name="Zuber A."/>
            <person name="Denarie J."/>
            <person name="Dixon R.A."/>
            <person name="May G.D."/>
            <person name="Schwartz D.C."/>
            <person name="Rogers J."/>
            <person name="Quetier F."/>
            <person name="Town C.D."/>
            <person name="Roe B.A."/>
        </authorList>
    </citation>
    <scope>NUCLEOTIDE SEQUENCE [LARGE SCALE GENOMIC DNA]</scope>
    <source>
        <strain evidence="4">A17</strain>
        <strain evidence="5 6">cv. Jemalong A17</strain>
    </source>
</reference>
<proteinExistence type="predicted"/>
<protein>
    <submittedName>
        <fullName evidence="4">PPR containing plant-like protein</fullName>
    </submittedName>
</protein>
<dbReference type="Pfam" id="PF12854">
    <property type="entry name" value="PPR_1"/>
    <property type="match status" value="1"/>
</dbReference>
<dbReference type="PANTHER" id="PTHR47926">
    <property type="entry name" value="PENTATRICOPEPTIDE REPEAT-CONTAINING PROTEIN"/>
    <property type="match status" value="1"/>
</dbReference>
<evidence type="ECO:0000256" key="2">
    <source>
        <dbReference type="PROSITE-ProRule" id="PRU00708"/>
    </source>
</evidence>
<evidence type="ECO:0000313" key="4">
    <source>
        <dbReference type="EMBL" id="AES95186.1"/>
    </source>
</evidence>
<feature type="compositionally biased region" description="Basic and acidic residues" evidence="3">
    <location>
        <begin position="583"/>
        <end position="619"/>
    </location>
</feature>
<feature type="repeat" description="PPR" evidence="2">
    <location>
        <begin position="202"/>
        <end position="236"/>
    </location>
</feature>
<dbReference type="PaxDb" id="3880-AES95186"/>
<feature type="region of interest" description="Disordered" evidence="3">
    <location>
        <begin position="577"/>
        <end position="619"/>
    </location>
</feature>
<feature type="repeat" description="PPR" evidence="2">
    <location>
        <begin position="303"/>
        <end position="337"/>
    </location>
</feature>
<dbReference type="Pfam" id="PF01535">
    <property type="entry name" value="PPR"/>
    <property type="match status" value="4"/>
</dbReference>
<reference evidence="5" key="3">
    <citation type="submission" date="2015-04" db="UniProtKB">
        <authorList>
            <consortium name="EnsemblPlants"/>
        </authorList>
    </citation>
    <scope>IDENTIFICATION</scope>
    <source>
        <strain evidence="5">cv. Jemalong A17</strain>
    </source>
</reference>
<dbReference type="STRING" id="3880.G7JXL5"/>
<dbReference type="OMA" id="VMILAHC"/>
<dbReference type="EMBL" id="CM001221">
    <property type="protein sequence ID" value="AES95186.1"/>
    <property type="molecule type" value="Genomic_DNA"/>
</dbReference>
<keyword evidence="1" id="KW-0677">Repeat</keyword>
<sequence length="665" mass="75473">MARIYSRNFFPFRNPFFSRPITSSSSSSPSSQFLTHLHFQSLLQPSHCQTTHHLLQIQSLLITSSFYRNPFLSRTLLSRASNLCTVDFTFLIFHHFNNPLDTFCVNTVINSYCNSYVPHKAIVFYFSSLKIGFFANSYTFVSLISACSKMSCVDNGKMCHGQAVKNGVDFVLPVENSLAHMYGSCGYVEVARVMFDGMVSRDLVSWNSMIDGYVKVGDLSAAHKLFDVMPERNLVTWNCLISGYSKGRNPGYALKLFREMGRLRIRENARTMVCAVTACGRSGRLKEGKSVHGSMIRLFMRSSLILDTALIDMYCKCGRVEAASKVFERMSSRNLVSWNAMILGHCIHGNPEDGLSLFDLMVGMERVKGEVEVDESSSADRGLVRLLPDEITFIGILCACARAELLSEGRSYFKQMIDVFGLKPNFAHFWCMANLLANVGLIDEAEECLKNMAKFDGYISHESLLWASLLGLCRFKRDVYLGEQIAKLLIDTDPNNLAYYQFLLIIYAVAAQWENVSRVQKLMKERKLDIIPGSNLVDLKNIVHNFKVSNNWREGIEAVNIMMNELSHRFGLPCADSGQSSVDQRELRKTHLTKDAKKESRQEQEDARKEYNPTKEQETGKHRWSFSSIYLYDGCNRNPTCSNCDNPTIISEISLEQHRLQIENC</sequence>